<accession>A0A9P4P1L7</accession>
<comment type="caution">
    <text evidence="8">The sequence shown here is derived from an EMBL/GenBank/DDBJ whole genome shotgun (WGS) entry which is preliminary data.</text>
</comment>
<keyword evidence="9" id="KW-1185">Reference proteome</keyword>
<comment type="subcellular location">
    <subcellularLocation>
        <location evidence="6">Nucleus</location>
    </subcellularLocation>
</comment>
<evidence type="ECO:0000313" key="8">
    <source>
        <dbReference type="EMBL" id="KAF2435645.1"/>
    </source>
</evidence>
<evidence type="ECO:0000256" key="1">
    <source>
        <dbReference type="ARBA" id="ARBA00002355"/>
    </source>
</evidence>
<dbReference type="FunFam" id="2.130.10.10:FF:000929">
    <property type="entry name" value="Ribosomal assembly complex component Ipi3"/>
    <property type="match status" value="1"/>
</dbReference>
<name>A0A9P4P1L7_9PEZI</name>
<dbReference type="PROSITE" id="PS50082">
    <property type="entry name" value="WD_REPEATS_2"/>
    <property type="match status" value="2"/>
</dbReference>
<sequence>MLSEHFIAAISTPAKAPNTSVTKDAGIFVHELLPLSGQRSIFKKSAVAQNCLAVSEWHVFAAQEGKAVVHVYNREKGNQEALIPFQEQITCLSLACGDSVLILGTESGRLLLWEVCTGRLVSTRQSHLQAVSCLSVDPTSNFLLSGSADSNVHVWSITALLSFAHTDSSVQTDPRSPIHTLSNHRGAITALAYGHGHGAANIVVSISVDSTAIIWDYRKGAALRTYLLGDVPRAVILDAIDRAFYVAYHDGTLQLVDMYKSTGTLSALYDETQAQTAAQPGEENRWTATAQELGPGLSLGLSWDGSRIISGHQSGKIAAWDPGKGRFLSTLNSLPGPVSNLVMLPPAGFPNTAPTRFKVHTVVKPRFDLVDTSSGNGSSIPGNYTFTAQFTSQLSPLPLSATETPSKSTKSDFDSALTHSSFPASMLDAGLAELASWHTAPILPAVGASASNGTEETDFISFEDTSEANAGKRGKPGKTTPQQENDLLKKQVASLQRVQKISFKQLADSRAE</sequence>
<dbReference type="GO" id="GO:0120330">
    <property type="term" value="C:rixosome complex"/>
    <property type="evidence" value="ECO:0007669"/>
    <property type="project" value="UniProtKB-UniRule"/>
</dbReference>
<keyword evidence="6" id="KW-0698">rRNA processing</keyword>
<dbReference type="Pfam" id="PF00400">
    <property type="entry name" value="WD40"/>
    <property type="match status" value="2"/>
</dbReference>
<evidence type="ECO:0000256" key="4">
    <source>
        <dbReference type="ARBA" id="ARBA00022737"/>
    </source>
</evidence>
<feature type="region of interest" description="Disordered" evidence="7">
    <location>
        <begin position="464"/>
        <end position="485"/>
    </location>
</feature>
<dbReference type="PANTHER" id="PTHR18763">
    <property type="entry name" value="WD-REPEAT PROTEIN 18"/>
    <property type="match status" value="1"/>
</dbReference>
<evidence type="ECO:0000256" key="5">
    <source>
        <dbReference type="PROSITE-ProRule" id="PRU00221"/>
    </source>
</evidence>
<feature type="repeat" description="WD" evidence="5">
    <location>
        <begin position="181"/>
        <end position="225"/>
    </location>
</feature>
<evidence type="ECO:0000256" key="6">
    <source>
        <dbReference type="RuleBase" id="RU369067"/>
    </source>
</evidence>
<protein>
    <recommendedName>
        <fullName evidence="6">Pre-rRNA-processing protein IPI3</fullName>
    </recommendedName>
</protein>
<dbReference type="InterPro" id="IPR015943">
    <property type="entry name" value="WD40/YVTN_repeat-like_dom_sf"/>
</dbReference>
<dbReference type="InterPro" id="IPR001680">
    <property type="entry name" value="WD40_rpt"/>
</dbReference>
<reference evidence="8" key="1">
    <citation type="journal article" date="2020" name="Stud. Mycol.">
        <title>101 Dothideomycetes genomes: a test case for predicting lifestyles and emergence of pathogens.</title>
        <authorList>
            <person name="Haridas S."/>
            <person name="Albert R."/>
            <person name="Binder M."/>
            <person name="Bloem J."/>
            <person name="Labutti K."/>
            <person name="Salamov A."/>
            <person name="Andreopoulos B."/>
            <person name="Baker S."/>
            <person name="Barry K."/>
            <person name="Bills G."/>
            <person name="Bluhm B."/>
            <person name="Cannon C."/>
            <person name="Castanera R."/>
            <person name="Culley D."/>
            <person name="Daum C."/>
            <person name="Ezra D."/>
            <person name="Gonzalez J."/>
            <person name="Henrissat B."/>
            <person name="Kuo A."/>
            <person name="Liang C."/>
            <person name="Lipzen A."/>
            <person name="Lutzoni F."/>
            <person name="Magnuson J."/>
            <person name="Mondo S."/>
            <person name="Nolan M."/>
            <person name="Ohm R."/>
            <person name="Pangilinan J."/>
            <person name="Park H.-J."/>
            <person name="Ramirez L."/>
            <person name="Alfaro M."/>
            <person name="Sun H."/>
            <person name="Tritt A."/>
            <person name="Yoshinaga Y."/>
            <person name="Zwiers L.-H."/>
            <person name="Turgeon B."/>
            <person name="Goodwin S."/>
            <person name="Spatafora J."/>
            <person name="Crous P."/>
            <person name="Grigoriev I."/>
        </authorList>
    </citation>
    <scope>NUCLEOTIDE SEQUENCE</scope>
    <source>
        <strain evidence="8">CBS 130266</strain>
    </source>
</reference>
<evidence type="ECO:0000256" key="3">
    <source>
        <dbReference type="ARBA" id="ARBA00022574"/>
    </source>
</evidence>
<dbReference type="InterPro" id="IPR045227">
    <property type="entry name" value="WDR18/Ipi3/RID3"/>
</dbReference>
<gene>
    <name evidence="8" type="ORF">EJ08DRAFT_656023</name>
</gene>
<keyword evidence="3 5" id="KW-0853">WD repeat</keyword>
<comment type="similarity">
    <text evidence="2 6">Belongs to the WD repeat IPI3/WDR18 family.</text>
</comment>
<evidence type="ECO:0000256" key="2">
    <source>
        <dbReference type="ARBA" id="ARBA00010143"/>
    </source>
</evidence>
<evidence type="ECO:0000256" key="7">
    <source>
        <dbReference type="SAM" id="MobiDB-lite"/>
    </source>
</evidence>
<dbReference type="PROSITE" id="PS50294">
    <property type="entry name" value="WD_REPEATS_REGION"/>
    <property type="match status" value="1"/>
</dbReference>
<keyword evidence="4" id="KW-0677">Repeat</keyword>
<dbReference type="Proteomes" id="UP000800235">
    <property type="component" value="Unassembled WGS sequence"/>
</dbReference>
<dbReference type="Gene3D" id="2.130.10.10">
    <property type="entry name" value="YVTN repeat-like/Quinoprotein amine dehydrogenase"/>
    <property type="match status" value="2"/>
</dbReference>
<dbReference type="EMBL" id="MU007012">
    <property type="protein sequence ID" value="KAF2435645.1"/>
    <property type="molecule type" value="Genomic_DNA"/>
</dbReference>
<proteinExistence type="inferred from homology"/>
<feature type="repeat" description="WD" evidence="5">
    <location>
        <begin position="124"/>
        <end position="157"/>
    </location>
</feature>
<dbReference type="OrthoDB" id="756370at2759"/>
<evidence type="ECO:0000313" key="9">
    <source>
        <dbReference type="Proteomes" id="UP000800235"/>
    </source>
</evidence>
<dbReference type="SUPFAM" id="SSF50978">
    <property type="entry name" value="WD40 repeat-like"/>
    <property type="match status" value="1"/>
</dbReference>
<dbReference type="SMART" id="SM00320">
    <property type="entry name" value="WD40"/>
    <property type="match status" value="4"/>
</dbReference>
<dbReference type="GO" id="GO:0006364">
    <property type="term" value="P:rRNA processing"/>
    <property type="evidence" value="ECO:0007669"/>
    <property type="project" value="UniProtKB-UniRule"/>
</dbReference>
<keyword evidence="6" id="KW-0539">Nucleus</keyword>
<dbReference type="InterPro" id="IPR036322">
    <property type="entry name" value="WD40_repeat_dom_sf"/>
</dbReference>
<dbReference type="AlphaFoldDB" id="A0A9P4P1L7"/>
<dbReference type="GO" id="GO:0005656">
    <property type="term" value="C:nuclear pre-replicative complex"/>
    <property type="evidence" value="ECO:0007669"/>
    <property type="project" value="TreeGrafter"/>
</dbReference>
<organism evidence="8 9">
    <name type="scientific">Tothia fuscella</name>
    <dbReference type="NCBI Taxonomy" id="1048955"/>
    <lineage>
        <taxon>Eukaryota</taxon>
        <taxon>Fungi</taxon>
        <taxon>Dikarya</taxon>
        <taxon>Ascomycota</taxon>
        <taxon>Pezizomycotina</taxon>
        <taxon>Dothideomycetes</taxon>
        <taxon>Pleosporomycetidae</taxon>
        <taxon>Venturiales</taxon>
        <taxon>Cylindrosympodiaceae</taxon>
        <taxon>Tothia</taxon>
    </lineage>
</organism>
<dbReference type="GO" id="GO:0006261">
    <property type="term" value="P:DNA-templated DNA replication"/>
    <property type="evidence" value="ECO:0007669"/>
    <property type="project" value="TreeGrafter"/>
</dbReference>
<comment type="function">
    <text evidence="1 6">Component of the RIX1 complex required for processing of ITS2 sequences from 35S pre-rRNA.</text>
</comment>
<comment type="subunit">
    <text evidence="6">Component of the RIX1 complex, composed of IPI1, RIX1/IPI2 and IPI3 in a 1:2:2 stoichiometry. The complex interacts (via RIX1) with MDN1 (via its hexameric AAA ATPase ring) and the pre-60S ribosome particles.</text>
</comment>
<dbReference type="PANTHER" id="PTHR18763:SF0">
    <property type="entry name" value="WD REPEAT-CONTAINING PROTEIN 18"/>
    <property type="match status" value="1"/>
</dbReference>